<gene>
    <name evidence="5" type="ORF">P0Y53_01455</name>
</gene>
<dbReference type="Gene3D" id="3.40.1360.10">
    <property type="match status" value="1"/>
</dbReference>
<dbReference type="GO" id="GO:0006269">
    <property type="term" value="P:DNA replication, synthesis of primer"/>
    <property type="evidence" value="ECO:0007669"/>
    <property type="project" value="TreeGrafter"/>
</dbReference>
<keyword evidence="1" id="KW-0479">Metal-binding</keyword>
<dbReference type="InterPro" id="IPR036977">
    <property type="entry name" value="DNA_primase_Znf_CHC2"/>
</dbReference>
<evidence type="ECO:0000256" key="3">
    <source>
        <dbReference type="ARBA" id="ARBA00022833"/>
    </source>
</evidence>
<sequence>MGFDFESARKIDLVDYLARQGIEPARITRETQYWYHSPLHADKTPSFKIDRRKNLWYDFSSGKGGDLIDFATQFHQCSVKAFMQSLQGNAPFKPRTSQTDTQQEAEENTITLKSVRPLYHKALLQYLTYRNIPHDIGVQYCKQVHYQMYGREYFAIGFRNDSRGFELSNPYGKLSCSPKDVTTIKNGSDQLLVFEGFFNFLSFQAMNRETWNTYDYLVLNSASFFGKSIPAMMEYKQVGLMLDQDNTGRRLTAEALELAPTFTDLSTLYQGFDDLNDMAMNKGKQIKLPPRIKRSPR</sequence>
<name>A0AAJ6BHQ9_9BACT</name>
<dbReference type="InterPro" id="IPR050219">
    <property type="entry name" value="DnaG_primase"/>
</dbReference>
<dbReference type="Proteomes" id="UP001220610">
    <property type="component" value="Chromosome"/>
</dbReference>
<evidence type="ECO:0000256" key="1">
    <source>
        <dbReference type="ARBA" id="ARBA00022723"/>
    </source>
</evidence>
<evidence type="ECO:0000313" key="5">
    <source>
        <dbReference type="EMBL" id="WEK36154.1"/>
    </source>
</evidence>
<feature type="domain" description="Zinc finger CHC2-type" evidence="4">
    <location>
        <begin position="35"/>
        <end position="87"/>
    </location>
</feature>
<evidence type="ECO:0000259" key="4">
    <source>
        <dbReference type="SMART" id="SM00400"/>
    </source>
</evidence>
<dbReference type="GO" id="GO:0005737">
    <property type="term" value="C:cytoplasm"/>
    <property type="evidence" value="ECO:0007669"/>
    <property type="project" value="TreeGrafter"/>
</dbReference>
<dbReference type="PANTHER" id="PTHR30313">
    <property type="entry name" value="DNA PRIMASE"/>
    <property type="match status" value="1"/>
</dbReference>
<dbReference type="GO" id="GO:0003677">
    <property type="term" value="F:DNA binding"/>
    <property type="evidence" value="ECO:0007669"/>
    <property type="project" value="InterPro"/>
</dbReference>
<dbReference type="PANTHER" id="PTHR30313:SF2">
    <property type="entry name" value="DNA PRIMASE"/>
    <property type="match status" value="1"/>
</dbReference>
<dbReference type="GO" id="GO:0003899">
    <property type="term" value="F:DNA-directed RNA polymerase activity"/>
    <property type="evidence" value="ECO:0007669"/>
    <property type="project" value="InterPro"/>
</dbReference>
<dbReference type="Pfam" id="PF01807">
    <property type="entry name" value="Zn_ribbon_DnaG"/>
    <property type="match status" value="1"/>
</dbReference>
<protein>
    <submittedName>
        <fullName evidence="5">CHC2 zinc finger domain-containing protein</fullName>
    </submittedName>
</protein>
<dbReference type="InterPro" id="IPR002694">
    <property type="entry name" value="Znf_CHC2"/>
</dbReference>
<keyword evidence="2" id="KW-0863">Zinc-finger</keyword>
<dbReference type="GO" id="GO:0008270">
    <property type="term" value="F:zinc ion binding"/>
    <property type="evidence" value="ECO:0007669"/>
    <property type="project" value="UniProtKB-KW"/>
</dbReference>
<dbReference type="SUPFAM" id="SSF57783">
    <property type="entry name" value="Zinc beta-ribbon"/>
    <property type="match status" value="1"/>
</dbReference>
<proteinExistence type="predicted"/>
<evidence type="ECO:0000313" key="6">
    <source>
        <dbReference type="Proteomes" id="UP001220610"/>
    </source>
</evidence>
<accession>A0AAJ6BHQ9</accession>
<dbReference type="Gene3D" id="3.90.580.10">
    <property type="entry name" value="Zinc finger, CHC2-type domain"/>
    <property type="match status" value="1"/>
</dbReference>
<evidence type="ECO:0000256" key="2">
    <source>
        <dbReference type="ARBA" id="ARBA00022771"/>
    </source>
</evidence>
<dbReference type="AlphaFoldDB" id="A0AAJ6BHQ9"/>
<keyword evidence="3" id="KW-0862">Zinc</keyword>
<organism evidence="5 6">
    <name type="scientific">Candidatus Pseudobacter hemicellulosilyticus</name>
    <dbReference type="NCBI Taxonomy" id="3121375"/>
    <lineage>
        <taxon>Bacteria</taxon>
        <taxon>Pseudomonadati</taxon>
        <taxon>Bacteroidota</taxon>
        <taxon>Chitinophagia</taxon>
        <taxon>Chitinophagales</taxon>
        <taxon>Chitinophagaceae</taxon>
        <taxon>Pseudobacter</taxon>
    </lineage>
</organism>
<dbReference type="EMBL" id="CP119311">
    <property type="protein sequence ID" value="WEK36154.1"/>
    <property type="molecule type" value="Genomic_DNA"/>
</dbReference>
<dbReference type="Pfam" id="PF13155">
    <property type="entry name" value="Toprim_2"/>
    <property type="match status" value="1"/>
</dbReference>
<dbReference type="SMART" id="SM00400">
    <property type="entry name" value="ZnF_CHCC"/>
    <property type="match status" value="1"/>
</dbReference>
<reference evidence="5" key="1">
    <citation type="submission" date="2023-03" db="EMBL/GenBank/DDBJ databases">
        <title>Andean soil-derived lignocellulolytic bacterial consortium as a source of novel taxa and putative plastic-active enzymes.</title>
        <authorList>
            <person name="Diaz-Garcia L."/>
            <person name="Chuvochina M."/>
            <person name="Feuerriegel G."/>
            <person name="Bunk B."/>
            <person name="Sproer C."/>
            <person name="Streit W.R."/>
            <person name="Rodriguez L.M."/>
            <person name="Overmann J."/>
            <person name="Jimenez D.J."/>
        </authorList>
    </citation>
    <scope>NUCLEOTIDE SEQUENCE</scope>
    <source>
        <strain evidence="5">MAG 7</strain>
    </source>
</reference>